<dbReference type="EMBL" id="FUIG01000021">
    <property type="protein sequence ID" value="SJM30498.1"/>
    <property type="molecule type" value="Genomic_DNA"/>
</dbReference>
<feature type="domain" description="HTH cro/C1-type" evidence="1">
    <location>
        <begin position="64"/>
        <end position="117"/>
    </location>
</feature>
<keyword evidence="3" id="KW-1185">Reference proteome</keyword>
<dbReference type="PROSITE" id="PS50943">
    <property type="entry name" value="HTH_CROC1"/>
    <property type="match status" value="1"/>
</dbReference>
<dbReference type="CDD" id="cd00093">
    <property type="entry name" value="HTH_XRE"/>
    <property type="match status" value="1"/>
</dbReference>
<dbReference type="InterPro" id="IPR010982">
    <property type="entry name" value="Lambda_DNA-bd_dom_sf"/>
</dbReference>
<reference evidence="3" key="1">
    <citation type="submission" date="2016-12" db="EMBL/GenBank/DDBJ databases">
        <authorList>
            <person name="Brunel B."/>
        </authorList>
    </citation>
    <scope>NUCLEOTIDE SEQUENCE [LARGE SCALE GENOMIC DNA]</scope>
</reference>
<dbReference type="AlphaFoldDB" id="A0A2P9AHB2"/>
<dbReference type="GO" id="GO:0006355">
    <property type="term" value="P:regulation of DNA-templated transcription"/>
    <property type="evidence" value="ECO:0007669"/>
    <property type="project" value="InterPro"/>
</dbReference>
<evidence type="ECO:0000313" key="2">
    <source>
        <dbReference type="EMBL" id="SJM30498.1"/>
    </source>
</evidence>
<name>A0A2P9AHB2_9HYPH</name>
<proteinExistence type="predicted"/>
<evidence type="ECO:0000259" key="1">
    <source>
        <dbReference type="PROSITE" id="PS50943"/>
    </source>
</evidence>
<dbReference type="Proteomes" id="UP000245698">
    <property type="component" value="Unassembled WGS sequence"/>
</dbReference>
<dbReference type="SUPFAM" id="SSF47413">
    <property type="entry name" value="lambda repressor-like DNA-binding domains"/>
    <property type="match status" value="1"/>
</dbReference>
<gene>
    <name evidence="2" type="ORF">BQ8482_150085</name>
</gene>
<dbReference type="RefSeq" id="WP_123147944.1">
    <property type="nucleotide sequence ID" value="NZ_FUIG01000021.1"/>
</dbReference>
<dbReference type="GO" id="GO:0001046">
    <property type="term" value="F:core promoter sequence-specific DNA binding"/>
    <property type="evidence" value="ECO:0007669"/>
    <property type="project" value="TreeGrafter"/>
</dbReference>
<dbReference type="PANTHER" id="PTHR40455">
    <property type="entry name" value="ANTITOXIN HIGA"/>
    <property type="match status" value="1"/>
</dbReference>
<accession>A0A2P9AHB2</accession>
<organism evidence="2 3">
    <name type="scientific">Mesorhizobium delmotii</name>
    <dbReference type="NCBI Taxonomy" id="1631247"/>
    <lineage>
        <taxon>Bacteria</taxon>
        <taxon>Pseudomonadati</taxon>
        <taxon>Pseudomonadota</taxon>
        <taxon>Alphaproteobacteria</taxon>
        <taxon>Hyphomicrobiales</taxon>
        <taxon>Phyllobacteriaceae</taxon>
        <taxon>Mesorhizobium</taxon>
    </lineage>
</organism>
<sequence length="138" mass="15787">MKNIRPLKTEADYDWAIAEITRYFDNEPEIGSPDGDRFDVLADLIEAYETRHYPIEAPDPVTAIRAHMEMAGLKQVALAEVIGSASRASEILNRKRLLTMDMVHQIHKNWHIPAEVLIQPYHLSGDAKTERRRPARSI</sequence>
<dbReference type="InterPro" id="IPR001387">
    <property type="entry name" value="Cro/C1-type_HTH"/>
</dbReference>
<dbReference type="InterPro" id="IPR039060">
    <property type="entry name" value="Antitox_HigA"/>
</dbReference>
<dbReference type="PANTHER" id="PTHR40455:SF1">
    <property type="entry name" value="ANTITOXIN HIGA"/>
    <property type="match status" value="1"/>
</dbReference>
<evidence type="ECO:0000313" key="3">
    <source>
        <dbReference type="Proteomes" id="UP000245698"/>
    </source>
</evidence>
<protein>
    <recommendedName>
        <fullName evidence="1">HTH cro/C1-type domain-containing protein</fullName>
    </recommendedName>
</protein>